<keyword evidence="8 10" id="KW-1133">Transmembrane helix</keyword>
<evidence type="ECO:0000256" key="1">
    <source>
        <dbReference type="ARBA" id="ARBA00004141"/>
    </source>
</evidence>
<dbReference type="GO" id="GO:0016887">
    <property type="term" value="F:ATP hydrolysis activity"/>
    <property type="evidence" value="ECO:0007669"/>
    <property type="project" value="InterPro"/>
</dbReference>
<evidence type="ECO:0000256" key="8">
    <source>
        <dbReference type="ARBA" id="ARBA00022989"/>
    </source>
</evidence>
<feature type="transmembrane region" description="Helical" evidence="10">
    <location>
        <begin position="519"/>
        <end position="539"/>
    </location>
</feature>
<evidence type="ECO:0000256" key="2">
    <source>
        <dbReference type="ARBA" id="ARBA00009726"/>
    </source>
</evidence>
<feature type="transmembrane region" description="Helical" evidence="10">
    <location>
        <begin position="402"/>
        <end position="422"/>
    </location>
</feature>
<dbReference type="PANTHER" id="PTHR24223">
    <property type="entry name" value="ATP-BINDING CASSETTE SUB-FAMILY C"/>
    <property type="match status" value="1"/>
</dbReference>
<gene>
    <name evidence="13" type="ORF">N7456_005391</name>
</gene>
<comment type="caution">
    <text evidence="13">The sequence shown here is derived from an EMBL/GenBank/DDBJ whole genome shotgun (WGS) entry which is preliminary data.</text>
</comment>
<dbReference type="GO" id="GO:0140359">
    <property type="term" value="F:ABC-type transporter activity"/>
    <property type="evidence" value="ECO:0007669"/>
    <property type="project" value="InterPro"/>
</dbReference>
<protein>
    <submittedName>
        <fullName evidence="13">ABC bile acid transporter</fullName>
    </submittedName>
</protein>
<evidence type="ECO:0000256" key="6">
    <source>
        <dbReference type="ARBA" id="ARBA00022741"/>
    </source>
</evidence>
<feature type="transmembrane region" description="Helical" evidence="10">
    <location>
        <begin position="1127"/>
        <end position="1149"/>
    </location>
</feature>
<dbReference type="FunFam" id="3.40.50.300:FF:000838">
    <property type="entry name" value="ABC multidrug transporter (Eurofung)"/>
    <property type="match status" value="1"/>
</dbReference>
<dbReference type="Gene3D" id="3.40.50.300">
    <property type="entry name" value="P-loop containing nucleotide triphosphate hydrolases"/>
    <property type="match status" value="2"/>
</dbReference>
<keyword evidence="5" id="KW-0677">Repeat</keyword>
<evidence type="ECO:0000259" key="12">
    <source>
        <dbReference type="PROSITE" id="PS50929"/>
    </source>
</evidence>
<dbReference type="InterPro" id="IPR003593">
    <property type="entry name" value="AAA+_ATPase"/>
</dbReference>
<dbReference type="SMART" id="SM00382">
    <property type="entry name" value="AAA"/>
    <property type="match status" value="2"/>
</dbReference>
<evidence type="ECO:0000256" key="4">
    <source>
        <dbReference type="ARBA" id="ARBA00022692"/>
    </source>
</evidence>
<feature type="transmembrane region" description="Helical" evidence="10">
    <location>
        <begin position="277"/>
        <end position="298"/>
    </location>
</feature>
<evidence type="ECO:0000256" key="9">
    <source>
        <dbReference type="ARBA" id="ARBA00023136"/>
    </source>
</evidence>
<feature type="transmembrane region" description="Helical" evidence="10">
    <location>
        <begin position="892"/>
        <end position="914"/>
    </location>
</feature>
<sequence length="1475" mass="163123">MNSTHLLAVADGWESGLTFTKAIALGAITLLSIPAGQSLFPEAENGDRKHRNKGQLYEDEDGQATSASMQGFSQSTQVAIALILNLLGSLICFSDTRSALIDRLGGEAFVDHQLQMAIWTLLSFQCVAIWREPQCANRFTLGLQASACQMLSALSLSAGLYSSVKFDRPLRIHPIFQLGISIAACGCHLFMPRRPHVFRDGELVSPEHTVSLISRMSFTWMSPWLAVGKLPRPLRVSDTHDIPQKSRSRGSNNIFMQTGLKKIEWTRISLMWTLLRLHSVAFTTHLICTVLVTSFSFIPQASLFATLRTLEEGTRQGPILWLYVAGLALPPIISAPFDAYRYWVAHSAFILGTRQHLTPAIFSKALTLSRKSQTEKSANSGDSDSAHRIVNLMTVDTTKCGLAFNIVMQSIWTFFNLLISVYSLVGLLGWHSALTATVAFALTFLFSSQATKIQSTARRQTRVLRDNRLSSLTEVFRCIKMAKIMALEKQWENKVNGVRDAELQKSHTILVWDLVTRSLYLITPTFLSVLLLGTHAWIYGEIKPAKAFAVISMLNTVQASMSAIPGIISSFIESLASAEHLAYFLNAPARTQQVTQSDAIEFRNASISGPGNPMKAGKAILDDLNLQFPRGSLSLITGPTGSGKSFLLASILGECHLHEGTIHAPIAQPWDNTVDNDWLNDSIAYVAQSPWIEAATLRDNILFGLPYNAARYHQVIHACALQPDLNSFQKGDLAEIWANGANLSGGQQWRLTMARALYSRARVLLIDDIFSAVDVHTARHLYEHALTGPLSYGRTRLLATHSLGLCSPRTSYLVHLERGRVSFAGTVEAFRNVNRFPAASMEILSDNATDFQESRLPKSIHSRQAAEKHSKASSMHRWSKFWMYTRSSGTTAHWVLTMITFIAYGIASLSQAWWLGEWSKQLDDLHDSQFNSQEGTHPALKRGLAIYLGLSALVITLSVARIHVVSVGAWRASRQLFQTVLSRTLTAPTYWVNTVSLGTILDIFSADFDTVDTLLSTHLQDVLISGVDVIIALSSAIITQPRLLLPIFILATFALHDTKKYLAAARRVKRLEDSIRGPITNYAISCLQGLSTIRAYGKTEISLACMGEQLEQRCRASRHSALLKHWLAVRMDLLGAFFVSITASVMISFPNVDAASVGFVITFANQLAQSLKMAIYRYQNFELDLDPLGRVLDYTQLEVEGGEYISSTTSTEWPSTGMIEVFDLVAQYGPGLPPVLNGITFRVEANQRVGIVGRTGAGKSSIALALLRMLDVTQGHIIVDGVDIATIHPRHVRSRLAMIPQDPTLTKGTIRSNLDPFDEFEDQRLLRALSSVGWHGVADKLTINEDKGYSSLIENTESLSQGQRQVLCIARAIVRDSKVLILDEATSAMDKVSEANVLRSLRSASQACSTSLLVIAHRLSTIVDFDRIIVLSDGRVQEYGRPSELIQKEGGAFRGMVEKDIERYTLFKRITERKV</sequence>
<evidence type="ECO:0000256" key="10">
    <source>
        <dbReference type="SAM" id="Phobius"/>
    </source>
</evidence>
<comment type="subcellular location">
    <subcellularLocation>
        <location evidence="1">Membrane</location>
        <topology evidence="1">Multi-pass membrane protein</topology>
    </subcellularLocation>
</comment>
<evidence type="ECO:0000256" key="5">
    <source>
        <dbReference type="ARBA" id="ARBA00022737"/>
    </source>
</evidence>
<dbReference type="PROSITE" id="PS50893">
    <property type="entry name" value="ABC_TRANSPORTER_2"/>
    <property type="match status" value="2"/>
</dbReference>
<feature type="transmembrane region" description="Helical" evidence="10">
    <location>
        <begin position="545"/>
        <end position="568"/>
    </location>
</feature>
<feature type="transmembrane region" description="Helical" evidence="10">
    <location>
        <begin position="318"/>
        <end position="337"/>
    </location>
</feature>
<dbReference type="InterPro" id="IPR036640">
    <property type="entry name" value="ABC1_TM_sf"/>
</dbReference>
<dbReference type="EMBL" id="JAPQKH010000003">
    <property type="protein sequence ID" value="KAJ5108716.1"/>
    <property type="molecule type" value="Genomic_DNA"/>
</dbReference>
<dbReference type="GO" id="GO:0005737">
    <property type="term" value="C:cytoplasm"/>
    <property type="evidence" value="ECO:0007669"/>
    <property type="project" value="UniProtKB-ARBA"/>
</dbReference>
<evidence type="ECO:0000256" key="3">
    <source>
        <dbReference type="ARBA" id="ARBA00022448"/>
    </source>
</evidence>
<dbReference type="CDD" id="cd18604">
    <property type="entry name" value="ABC_6TM_VMR1_D2_like"/>
    <property type="match status" value="1"/>
</dbReference>
<dbReference type="SUPFAM" id="SSF90123">
    <property type="entry name" value="ABC transporter transmembrane region"/>
    <property type="match status" value="2"/>
</dbReference>
<reference evidence="13" key="1">
    <citation type="submission" date="2022-11" db="EMBL/GenBank/DDBJ databases">
        <authorList>
            <person name="Petersen C."/>
        </authorList>
    </citation>
    <scope>NUCLEOTIDE SEQUENCE</scope>
    <source>
        <strain evidence="13">IBT 30069</strain>
    </source>
</reference>
<reference evidence="13" key="2">
    <citation type="journal article" date="2023" name="IMA Fungus">
        <title>Comparative genomic study of the Penicillium genus elucidates a diverse pangenome and 15 lateral gene transfer events.</title>
        <authorList>
            <person name="Petersen C."/>
            <person name="Sorensen T."/>
            <person name="Nielsen M.R."/>
            <person name="Sondergaard T.E."/>
            <person name="Sorensen J.L."/>
            <person name="Fitzpatrick D.A."/>
            <person name="Frisvad J.C."/>
            <person name="Nielsen K.L."/>
        </authorList>
    </citation>
    <scope>NUCLEOTIDE SEQUENCE</scope>
    <source>
        <strain evidence="13">IBT 30069</strain>
    </source>
</reference>
<dbReference type="Proteomes" id="UP001149165">
    <property type="component" value="Unassembled WGS sequence"/>
</dbReference>
<dbReference type="CDD" id="cd03244">
    <property type="entry name" value="ABCC_MRP_domain2"/>
    <property type="match status" value="1"/>
</dbReference>
<keyword evidence="3" id="KW-0813">Transport</keyword>
<keyword evidence="4 10" id="KW-0812">Transmembrane</keyword>
<dbReference type="InterPro" id="IPR017871">
    <property type="entry name" value="ABC_transporter-like_CS"/>
</dbReference>
<dbReference type="InterPro" id="IPR027417">
    <property type="entry name" value="P-loop_NTPase"/>
</dbReference>
<comment type="similarity">
    <text evidence="2">Belongs to the ABC transporter superfamily. ABCC family. Conjugate transporter (TC 3.A.1.208) subfamily.</text>
</comment>
<dbReference type="InterPro" id="IPR050173">
    <property type="entry name" value="ABC_transporter_C-like"/>
</dbReference>
<name>A0A9W9FY93_9EURO</name>
<feature type="transmembrane region" description="Helical" evidence="10">
    <location>
        <begin position="428"/>
        <end position="446"/>
    </location>
</feature>
<feature type="domain" description="ABC transmembrane type-1" evidence="12">
    <location>
        <begin position="895"/>
        <end position="1183"/>
    </location>
</feature>
<keyword evidence="14" id="KW-1185">Reference proteome</keyword>
<evidence type="ECO:0000313" key="14">
    <source>
        <dbReference type="Proteomes" id="UP001149165"/>
    </source>
</evidence>
<feature type="domain" description="ABC transmembrane type-1" evidence="12">
    <location>
        <begin position="382"/>
        <end position="573"/>
    </location>
</feature>
<evidence type="ECO:0000256" key="7">
    <source>
        <dbReference type="ARBA" id="ARBA00022840"/>
    </source>
</evidence>
<proteinExistence type="inferred from homology"/>
<evidence type="ECO:0000313" key="13">
    <source>
        <dbReference type="EMBL" id="KAJ5108716.1"/>
    </source>
</evidence>
<dbReference type="InterPro" id="IPR003439">
    <property type="entry name" value="ABC_transporter-like_ATP-bd"/>
</dbReference>
<dbReference type="PROSITE" id="PS00211">
    <property type="entry name" value="ABC_TRANSPORTER_1"/>
    <property type="match status" value="1"/>
</dbReference>
<dbReference type="PROSITE" id="PS50929">
    <property type="entry name" value="ABC_TM1F"/>
    <property type="match status" value="2"/>
</dbReference>
<dbReference type="GO" id="GO:0016020">
    <property type="term" value="C:membrane"/>
    <property type="evidence" value="ECO:0007669"/>
    <property type="project" value="UniProtKB-SubCell"/>
</dbReference>
<keyword evidence="7" id="KW-0067">ATP-binding</keyword>
<dbReference type="CDD" id="cd03250">
    <property type="entry name" value="ABCC_MRP_domain1"/>
    <property type="match status" value="1"/>
</dbReference>
<dbReference type="FunFam" id="1.20.1560.10:FF:000013">
    <property type="entry name" value="ABC transporter C family member 2"/>
    <property type="match status" value="1"/>
</dbReference>
<dbReference type="GO" id="GO:0005524">
    <property type="term" value="F:ATP binding"/>
    <property type="evidence" value="ECO:0007669"/>
    <property type="project" value="UniProtKB-KW"/>
</dbReference>
<dbReference type="Gene3D" id="1.20.1560.10">
    <property type="entry name" value="ABC transporter type 1, transmembrane domain"/>
    <property type="match status" value="2"/>
</dbReference>
<dbReference type="SUPFAM" id="SSF52540">
    <property type="entry name" value="P-loop containing nucleoside triphosphate hydrolases"/>
    <property type="match status" value="2"/>
</dbReference>
<evidence type="ECO:0000259" key="11">
    <source>
        <dbReference type="PROSITE" id="PS50893"/>
    </source>
</evidence>
<feature type="domain" description="ABC transporter" evidence="11">
    <location>
        <begin position="1219"/>
        <end position="1458"/>
    </location>
</feature>
<feature type="domain" description="ABC transporter" evidence="11">
    <location>
        <begin position="600"/>
        <end position="843"/>
    </location>
</feature>
<accession>A0A9W9FY93</accession>
<organism evidence="13 14">
    <name type="scientific">Penicillium angulare</name>
    <dbReference type="NCBI Taxonomy" id="116970"/>
    <lineage>
        <taxon>Eukaryota</taxon>
        <taxon>Fungi</taxon>
        <taxon>Dikarya</taxon>
        <taxon>Ascomycota</taxon>
        <taxon>Pezizomycotina</taxon>
        <taxon>Eurotiomycetes</taxon>
        <taxon>Eurotiomycetidae</taxon>
        <taxon>Eurotiales</taxon>
        <taxon>Aspergillaceae</taxon>
        <taxon>Penicillium</taxon>
    </lineage>
</organism>
<keyword evidence="9 10" id="KW-0472">Membrane</keyword>
<dbReference type="Pfam" id="PF00005">
    <property type="entry name" value="ABC_tran"/>
    <property type="match status" value="2"/>
</dbReference>
<dbReference type="OrthoDB" id="6500128at2759"/>
<keyword evidence="6" id="KW-0547">Nucleotide-binding</keyword>
<dbReference type="InterPro" id="IPR011527">
    <property type="entry name" value="ABC1_TM_dom"/>
</dbReference>
<feature type="transmembrane region" description="Helical" evidence="10">
    <location>
        <begin position="944"/>
        <end position="964"/>
    </location>
</feature>
<dbReference type="Pfam" id="PF00664">
    <property type="entry name" value="ABC_membrane"/>
    <property type="match status" value="2"/>
</dbReference>
<dbReference type="PANTHER" id="PTHR24223:SF456">
    <property type="entry name" value="MULTIDRUG RESISTANCE-ASSOCIATED PROTEIN LETHAL(2)03659"/>
    <property type="match status" value="1"/>
</dbReference>